<proteinExistence type="predicted"/>
<dbReference type="RefSeq" id="WP_146786332.1">
    <property type="nucleotide sequence ID" value="NZ_VOLT01000004.1"/>
</dbReference>
<evidence type="ECO:0000313" key="2">
    <source>
        <dbReference type="Proteomes" id="UP000321822"/>
    </source>
</evidence>
<evidence type="ECO:0000313" key="1">
    <source>
        <dbReference type="EMBL" id="TWX68527.1"/>
    </source>
</evidence>
<dbReference type="AlphaFoldDB" id="A0A5C6QIN9"/>
<organism evidence="1 2">
    <name type="scientific">Colwellia demingiae</name>
    <dbReference type="NCBI Taxonomy" id="89401"/>
    <lineage>
        <taxon>Bacteria</taxon>
        <taxon>Pseudomonadati</taxon>
        <taxon>Pseudomonadota</taxon>
        <taxon>Gammaproteobacteria</taxon>
        <taxon>Alteromonadales</taxon>
        <taxon>Colwelliaceae</taxon>
        <taxon>Colwellia</taxon>
    </lineage>
</organism>
<dbReference type="OrthoDB" id="6316254at2"/>
<dbReference type="EMBL" id="VOLT01000004">
    <property type="protein sequence ID" value="TWX68527.1"/>
    <property type="molecule type" value="Genomic_DNA"/>
</dbReference>
<sequence>MNIQKLISQVRAAKKRRLINNFHCSPKGGVDVSDEDFQSLLLLLKDMFKSFKAHKCSIKVSFYGEIYITLIELGHSFELSIANRPLCADIKYADTHLEGNQFLKLNSSNFDNSLTVSFKTLRKTSEWKHYNLSDVELHGRELAELITKEMHQRAKYYSSNDEVLILDQTTKEDMFAAIHLGGAILGKSSMLYHLSKYIRSKIYISKISISENDIIMSDTFDRECNTHFFGDREAKFFSQYLINY</sequence>
<protein>
    <submittedName>
        <fullName evidence="1">Uncharacterized protein</fullName>
    </submittedName>
</protein>
<accession>A0A5C6QIN9</accession>
<comment type="caution">
    <text evidence="1">The sequence shown here is derived from an EMBL/GenBank/DDBJ whole genome shotgun (WGS) entry which is preliminary data.</text>
</comment>
<gene>
    <name evidence="1" type="ORF">ESZ36_08515</name>
</gene>
<keyword evidence="2" id="KW-1185">Reference proteome</keyword>
<dbReference type="Proteomes" id="UP000321822">
    <property type="component" value="Unassembled WGS sequence"/>
</dbReference>
<name>A0A5C6QIN9_9GAMM</name>
<reference evidence="1 2" key="1">
    <citation type="submission" date="2019-07" db="EMBL/GenBank/DDBJ databases">
        <title>Genomes of sea-ice associated Colwellia species.</title>
        <authorList>
            <person name="Bowman J.P."/>
        </authorList>
    </citation>
    <scope>NUCLEOTIDE SEQUENCE [LARGE SCALE GENOMIC DNA]</scope>
    <source>
        <strain evidence="1 2">ACAM 459</strain>
    </source>
</reference>